<comment type="cofactor">
    <cofactor evidence="6">
        <name>Zn(2+)</name>
        <dbReference type="ChEBI" id="CHEBI:29105"/>
    </cofactor>
    <text evidence="6">Binds 1 zinc ion.</text>
</comment>
<keyword evidence="2 6" id="KW-0479">Metal-binding</keyword>
<dbReference type="InterPro" id="IPR013647">
    <property type="entry name" value="OligopepF_N_dom"/>
</dbReference>
<proteinExistence type="inferred from homology"/>
<keyword evidence="1 6" id="KW-0645">Protease</keyword>
<dbReference type="Gene3D" id="1.10.1370.20">
    <property type="entry name" value="Oligoendopeptidase f, C-terminal domain"/>
    <property type="match status" value="1"/>
</dbReference>
<comment type="similarity">
    <text evidence="6">Belongs to the peptidase M3B family.</text>
</comment>
<dbReference type="CDD" id="cd09608">
    <property type="entry name" value="M3B_PepF"/>
    <property type="match status" value="1"/>
</dbReference>
<gene>
    <name evidence="10" type="ORF">FBZ90_10230</name>
</gene>
<evidence type="ECO:0000256" key="1">
    <source>
        <dbReference type="ARBA" id="ARBA00022670"/>
    </source>
</evidence>
<protein>
    <recommendedName>
        <fullName evidence="6">Oligopeptidase F</fullName>
        <ecNumber evidence="6">3.4.24.-</ecNumber>
    </recommendedName>
</protein>
<dbReference type="Gene3D" id="1.20.140.70">
    <property type="entry name" value="Oligopeptidase f, N-terminal domain"/>
    <property type="match status" value="1"/>
</dbReference>
<dbReference type="NCBIfam" id="TIGR00181">
    <property type="entry name" value="pepF"/>
    <property type="match status" value="1"/>
</dbReference>
<dbReference type="EC" id="3.4.24.-" evidence="6"/>
<dbReference type="RefSeq" id="WP_145729524.1">
    <property type="nucleotide sequence ID" value="NZ_VITR01000002.1"/>
</dbReference>
<evidence type="ECO:0000256" key="2">
    <source>
        <dbReference type="ARBA" id="ARBA00022723"/>
    </source>
</evidence>
<evidence type="ECO:0000313" key="10">
    <source>
        <dbReference type="EMBL" id="TWB45080.1"/>
    </source>
</evidence>
<dbReference type="PANTHER" id="PTHR11804:SF84">
    <property type="entry name" value="SACCHAROLYSIN"/>
    <property type="match status" value="1"/>
</dbReference>
<keyword evidence="5 6" id="KW-0482">Metalloprotease</keyword>
<dbReference type="Proteomes" id="UP000315751">
    <property type="component" value="Unassembled WGS sequence"/>
</dbReference>
<organism evidence="10 11">
    <name type="scientific">Nitrospirillum amazonense</name>
    <dbReference type="NCBI Taxonomy" id="28077"/>
    <lineage>
        <taxon>Bacteria</taxon>
        <taxon>Pseudomonadati</taxon>
        <taxon>Pseudomonadota</taxon>
        <taxon>Alphaproteobacteria</taxon>
        <taxon>Rhodospirillales</taxon>
        <taxon>Azospirillaceae</taxon>
        <taxon>Nitrospirillum</taxon>
    </lineage>
</organism>
<dbReference type="InterPro" id="IPR045090">
    <property type="entry name" value="Pept_M3A_M3B"/>
</dbReference>
<feature type="domain" description="Peptidase M3A/M3B catalytic" evidence="8">
    <location>
        <begin position="235"/>
        <end position="613"/>
    </location>
</feature>
<feature type="domain" description="Oligopeptidase F N-terminal" evidence="9">
    <location>
        <begin position="144"/>
        <end position="212"/>
    </location>
</feature>
<sequence>MSGNITQHHAKLRRAVLAAASAVSLLALAVPARAADDPKVDTKYIWDLSDYYKSTADWDAARARIKAELPGLAKYKGTLAQGPAATLAALEAISHVNHELEQVGTYASTIANTDTRDAAAQERDGLAQDLAGEVSAATAWLSPEIQDLGAAKIDAYLRAEPKLAKFGFGLHDALRLKPHTLGAEAEGVLAALGPALGGGGTTYNLLANADIDWPTITLPNGKSVKLTQANYQKYREDPDRAVRKAVFDAFWTKFGQYANTMGSTLGNTVQGDVIQSKLRHYPSAVAASLSSNDIPEAVYRTLVQEANKGLPTLHRYFKLRQRMLNLPDLHYYDIYPPLVQSDAKFPIQEGEKLVLAAVKPLGEEYQKALADGFSHRWMHAYPQEGKQSGAYQTGVYGLHPVVFLNYQDNYNSVSTLAHEWGHAMHTTFANRSQPYELAGYSLFMAEIASTANEFLLSDYMLANAKTRQEKLLYLGNELETIRGTFFRQTMFAEFELRVHDAVEKGEPMSGKRMTEIYLDLLRKYHGADQGVMQIDPVYAAEWAFIPHFYRPFYVYQYATSISASAYFTEKIRDGGPAARDTYLAALKAGGSDYPVDVLKKAGLDMASPAPYQALVRRMDTVITEMERLLDQKD</sequence>
<dbReference type="InterPro" id="IPR042088">
    <property type="entry name" value="OligoPept_F_C"/>
</dbReference>
<comment type="function">
    <text evidence="6">Has oligopeptidase activity and degrades a variety of small bioactive peptides.</text>
</comment>
<dbReference type="GO" id="GO:0006518">
    <property type="term" value="P:peptide metabolic process"/>
    <property type="evidence" value="ECO:0007669"/>
    <property type="project" value="TreeGrafter"/>
</dbReference>
<dbReference type="AlphaFoldDB" id="A0A560HIK7"/>
<dbReference type="EMBL" id="VITR01000002">
    <property type="protein sequence ID" value="TWB45080.1"/>
    <property type="molecule type" value="Genomic_DNA"/>
</dbReference>
<name>A0A560HIK7_9PROT</name>
<accession>A0A560HIK7</accession>
<evidence type="ECO:0000256" key="5">
    <source>
        <dbReference type="ARBA" id="ARBA00023049"/>
    </source>
</evidence>
<feature type="signal peptide" evidence="7">
    <location>
        <begin position="1"/>
        <end position="34"/>
    </location>
</feature>
<evidence type="ECO:0000313" key="11">
    <source>
        <dbReference type="Proteomes" id="UP000315751"/>
    </source>
</evidence>
<dbReference type="GO" id="GO:0006508">
    <property type="term" value="P:proteolysis"/>
    <property type="evidence" value="ECO:0007669"/>
    <property type="project" value="UniProtKB-KW"/>
</dbReference>
<keyword evidence="7" id="KW-0732">Signal</keyword>
<keyword evidence="11" id="KW-1185">Reference proteome</keyword>
<dbReference type="Gene3D" id="1.10.287.830">
    <property type="entry name" value="putative peptidase helix hairpin domain like"/>
    <property type="match status" value="1"/>
</dbReference>
<dbReference type="InterPro" id="IPR001567">
    <property type="entry name" value="Pept_M3A_M3B_dom"/>
</dbReference>
<evidence type="ECO:0000256" key="7">
    <source>
        <dbReference type="SAM" id="SignalP"/>
    </source>
</evidence>
<evidence type="ECO:0000256" key="6">
    <source>
        <dbReference type="RuleBase" id="RU368091"/>
    </source>
</evidence>
<dbReference type="Pfam" id="PF08439">
    <property type="entry name" value="Peptidase_M3_N"/>
    <property type="match status" value="1"/>
</dbReference>
<comment type="caution">
    <text evidence="10">The sequence shown here is derived from an EMBL/GenBank/DDBJ whole genome shotgun (WGS) entry which is preliminary data.</text>
</comment>
<keyword evidence="3 6" id="KW-0378">Hydrolase</keyword>
<keyword evidence="4 6" id="KW-0862">Zinc</keyword>
<dbReference type="PANTHER" id="PTHR11804">
    <property type="entry name" value="PROTEASE M3 THIMET OLIGOPEPTIDASE-RELATED"/>
    <property type="match status" value="1"/>
</dbReference>
<dbReference type="Pfam" id="PF01432">
    <property type="entry name" value="Peptidase_M3"/>
    <property type="match status" value="1"/>
</dbReference>
<evidence type="ECO:0000256" key="3">
    <source>
        <dbReference type="ARBA" id="ARBA00022801"/>
    </source>
</evidence>
<reference evidence="10 11" key="1">
    <citation type="submission" date="2019-06" db="EMBL/GenBank/DDBJ databases">
        <title>Genomic Encyclopedia of Type Strains, Phase IV (KMG-V): Genome sequencing to study the core and pangenomes of soil and plant-associated prokaryotes.</title>
        <authorList>
            <person name="Whitman W."/>
        </authorList>
    </citation>
    <scope>NUCLEOTIDE SEQUENCE [LARGE SCALE GENOMIC DNA]</scope>
    <source>
        <strain evidence="10 11">BR 11622</strain>
    </source>
</reference>
<evidence type="ECO:0000256" key="4">
    <source>
        <dbReference type="ARBA" id="ARBA00022833"/>
    </source>
</evidence>
<dbReference type="SUPFAM" id="SSF55486">
    <property type="entry name" value="Metalloproteases ('zincins'), catalytic domain"/>
    <property type="match status" value="1"/>
</dbReference>
<dbReference type="InterPro" id="IPR004438">
    <property type="entry name" value="Peptidase_M3B"/>
</dbReference>
<dbReference type="OrthoDB" id="9766487at2"/>
<evidence type="ECO:0000259" key="9">
    <source>
        <dbReference type="Pfam" id="PF08439"/>
    </source>
</evidence>
<dbReference type="GO" id="GO:0004222">
    <property type="term" value="F:metalloendopeptidase activity"/>
    <property type="evidence" value="ECO:0007669"/>
    <property type="project" value="UniProtKB-UniRule"/>
</dbReference>
<feature type="chain" id="PRO_5021810179" description="Oligopeptidase F" evidence="7">
    <location>
        <begin position="35"/>
        <end position="633"/>
    </location>
</feature>
<evidence type="ECO:0000259" key="8">
    <source>
        <dbReference type="Pfam" id="PF01432"/>
    </source>
</evidence>
<dbReference type="GO" id="GO:0046872">
    <property type="term" value="F:metal ion binding"/>
    <property type="evidence" value="ECO:0007669"/>
    <property type="project" value="UniProtKB-UniRule"/>
</dbReference>